<dbReference type="Proteomes" id="UP000264141">
    <property type="component" value="Unassembled WGS sequence"/>
</dbReference>
<dbReference type="InterPro" id="IPR002763">
    <property type="entry name" value="DUF72"/>
</dbReference>
<dbReference type="STRING" id="229919.GCA_001050195_03290"/>
<dbReference type="PANTHER" id="PTHR30348">
    <property type="entry name" value="UNCHARACTERIZED PROTEIN YECE"/>
    <property type="match status" value="1"/>
</dbReference>
<accession>A0A3D1JFU7</accession>
<gene>
    <name evidence="1" type="ORF">DEQ80_06000</name>
</gene>
<name>A0A3D1JFU7_9CHLR</name>
<dbReference type="EMBL" id="DPBP01000025">
    <property type="protein sequence ID" value="HCE17392.1"/>
    <property type="molecule type" value="Genomic_DNA"/>
</dbReference>
<dbReference type="InterPro" id="IPR036520">
    <property type="entry name" value="UPF0759_sf"/>
</dbReference>
<proteinExistence type="predicted"/>
<reference evidence="1 2" key="1">
    <citation type="journal article" date="2018" name="Nat. Biotechnol.">
        <title>A standardized bacterial taxonomy based on genome phylogeny substantially revises the tree of life.</title>
        <authorList>
            <person name="Parks D.H."/>
            <person name="Chuvochina M."/>
            <person name="Waite D.W."/>
            <person name="Rinke C."/>
            <person name="Skarshewski A."/>
            <person name="Chaumeil P.A."/>
            <person name="Hugenholtz P."/>
        </authorList>
    </citation>
    <scope>NUCLEOTIDE SEQUENCE [LARGE SCALE GENOMIC DNA]</scope>
    <source>
        <strain evidence="1">UBA8781</strain>
    </source>
</reference>
<dbReference type="AlphaFoldDB" id="A0A3D1JFU7"/>
<protein>
    <submittedName>
        <fullName evidence="1">DUF72 domain-containing protein</fullName>
    </submittedName>
</protein>
<evidence type="ECO:0000313" key="1">
    <source>
        <dbReference type="EMBL" id="HCE17392.1"/>
    </source>
</evidence>
<dbReference type="SUPFAM" id="SSF117396">
    <property type="entry name" value="TM1631-like"/>
    <property type="match status" value="1"/>
</dbReference>
<dbReference type="Gene3D" id="3.20.20.410">
    <property type="entry name" value="Protein of unknown function UPF0759"/>
    <property type="match status" value="1"/>
</dbReference>
<dbReference type="Pfam" id="PF01904">
    <property type="entry name" value="DUF72"/>
    <property type="match status" value="1"/>
</dbReference>
<evidence type="ECO:0000313" key="2">
    <source>
        <dbReference type="Proteomes" id="UP000264141"/>
    </source>
</evidence>
<sequence>MTRVFTGTSGWTYDHWKGDFYPVGLGKARWFSYYATRFNAVEINATFYRTFSPATLEKWRNQAPEGFRYALKAPRSATHDRLLLDCEAELSAFARLGMILGEHLGMFLLQVSPKTPCDPPRLLAALKAFPDPTRVAVEFRTPAWNCPEVTGLLEALGAAWVNVDSPSVSLGSQLTGPRAYLRLHGRQRWYASNYSDDELRQVAATVRGLSERGAEEVYVFFNNDVGGYAPHNAARLQHWLNA</sequence>
<comment type="caution">
    <text evidence="1">The sequence shown here is derived from an EMBL/GenBank/DDBJ whole genome shotgun (WGS) entry which is preliminary data.</text>
</comment>
<dbReference type="PANTHER" id="PTHR30348:SF14">
    <property type="entry name" value="BLR8050 PROTEIN"/>
    <property type="match status" value="1"/>
</dbReference>
<organism evidence="1 2">
    <name type="scientific">Anaerolinea thermolimosa</name>
    <dbReference type="NCBI Taxonomy" id="229919"/>
    <lineage>
        <taxon>Bacteria</taxon>
        <taxon>Bacillati</taxon>
        <taxon>Chloroflexota</taxon>
        <taxon>Anaerolineae</taxon>
        <taxon>Anaerolineales</taxon>
        <taxon>Anaerolineaceae</taxon>
        <taxon>Anaerolinea</taxon>
    </lineage>
</organism>